<organism evidence="1 2">
    <name type="scientific">Enterococcus casseliflavus</name>
    <name type="common">Enterococcus flavescens</name>
    <dbReference type="NCBI Taxonomy" id="37734"/>
    <lineage>
        <taxon>Bacteria</taxon>
        <taxon>Bacillati</taxon>
        <taxon>Bacillota</taxon>
        <taxon>Bacilli</taxon>
        <taxon>Lactobacillales</taxon>
        <taxon>Enterococcaceae</taxon>
        <taxon>Enterococcus</taxon>
    </lineage>
</organism>
<dbReference type="InterPro" id="IPR018963">
    <property type="entry name" value="Mycophage_D29_Gp19"/>
</dbReference>
<proteinExistence type="predicted"/>
<evidence type="ECO:0000313" key="1">
    <source>
        <dbReference type="EMBL" id="QGN30288.1"/>
    </source>
</evidence>
<name>A0ABD6Z2P8_ENTCA</name>
<dbReference type="RefSeq" id="WP_154694549.1">
    <property type="nucleotide sequence ID" value="NZ_CP046123.1"/>
</dbReference>
<sequence>MGAFATIDDLSNLWRTLKPEEITRATELLNIVSDSLRMEADKVGKDLDNMISMKPDYFLNVVKSVTVDVVARTLMTSTDQEPMTQYAEGALGYSVSGSYLVPGGGLFIKNSELSRLGLRRQRMGVIEPYGTFERNNNSIGGFDQNGN</sequence>
<accession>A0ABD6Z2P8</accession>
<reference evidence="1 2" key="1">
    <citation type="submission" date="2019-11" db="EMBL/GenBank/DDBJ databases">
        <title>Detection and genome characteristic of a blood enterococcus casselifavus isolate from Zhengzhou,china.</title>
        <authorList>
            <person name="Wen P."/>
        </authorList>
    </citation>
    <scope>NUCLEOTIDE SEQUENCE [LARGE SCALE GENOMIC DNA]</scope>
    <source>
        <strain evidence="1 2">EC291</strain>
    </source>
</reference>
<dbReference type="AlphaFoldDB" id="A0ABD6Z2P8"/>
<dbReference type="Proteomes" id="UP000422837">
    <property type="component" value="Chromosome"/>
</dbReference>
<dbReference type="EMBL" id="CP046123">
    <property type="protein sequence ID" value="QGN30288.1"/>
    <property type="molecule type" value="Genomic_DNA"/>
</dbReference>
<dbReference type="Pfam" id="PF09355">
    <property type="entry name" value="Phage_Gp19"/>
    <property type="match status" value="1"/>
</dbReference>
<gene>
    <name evidence="1" type="ORF">GFU50_12560</name>
</gene>
<evidence type="ECO:0000313" key="2">
    <source>
        <dbReference type="Proteomes" id="UP000422837"/>
    </source>
</evidence>
<evidence type="ECO:0008006" key="3">
    <source>
        <dbReference type="Google" id="ProtNLM"/>
    </source>
</evidence>
<protein>
    <recommendedName>
        <fullName evidence="3">Phage protein Gp19/Gp15/Gp42</fullName>
    </recommendedName>
</protein>